<dbReference type="EMBL" id="AFVW02000001">
    <property type="protein sequence ID" value="EJO90643.1"/>
    <property type="molecule type" value="Genomic_DNA"/>
</dbReference>
<sequence>MPAQMYCMACAQMTGNAGIGLETAPYRILNFALYFLLFDSPDGKVPVMPFADQTHLSRAAQAVDDLLAHLAEEDWMAPTPCTGWSVADVAQHLVEVNLDFADRMLPAGFQTPAGTTTPGDFLGSYRHSVEALNEALATQIGDSAVGIPPPQLSSRLALRVADLLTHSWDIASATGTPLHLPPDLCAEALTFAQSRSAALQRSGQFAPPQPIHEHAPAIDRLAALSGRQVHARPHGNHRAR</sequence>
<proteinExistence type="predicted"/>
<dbReference type="STRING" id="1041522.GCA_002105755_04638"/>
<dbReference type="Pfam" id="PF11716">
    <property type="entry name" value="MDMPI_N"/>
    <property type="match status" value="1"/>
</dbReference>
<dbReference type="Proteomes" id="UP000006455">
    <property type="component" value="Unassembled WGS sequence"/>
</dbReference>
<dbReference type="NCBIfam" id="TIGR03086">
    <property type="entry name" value="TIGR03086 family metal-binding protein"/>
    <property type="match status" value="1"/>
</dbReference>
<dbReference type="NCBIfam" id="TIGR03083">
    <property type="entry name" value="maleylpyruvate isomerase family mycothiol-dependent enzyme"/>
    <property type="match status" value="1"/>
</dbReference>
<comment type="caution">
    <text evidence="2">The sequence shown here is derived from an EMBL/GenBank/DDBJ whole genome shotgun (WGS) entry which is preliminary data.</text>
</comment>
<protein>
    <recommendedName>
        <fullName evidence="1">Mycothiol-dependent maleylpyruvate isomerase metal-binding domain-containing protein</fullName>
    </recommendedName>
</protein>
<dbReference type="InterPro" id="IPR017517">
    <property type="entry name" value="Maleyloyr_isom"/>
</dbReference>
<dbReference type="InterPro" id="IPR024344">
    <property type="entry name" value="MDMPI_metal-binding"/>
</dbReference>
<dbReference type="eggNOG" id="COG1576">
    <property type="taxonomic scope" value="Bacteria"/>
</dbReference>
<evidence type="ECO:0000313" key="3">
    <source>
        <dbReference type="Proteomes" id="UP000006455"/>
    </source>
</evidence>
<organism evidence="2 3">
    <name type="scientific">Mycobacterium colombiense CECT 3035</name>
    <dbReference type="NCBI Taxonomy" id="1041522"/>
    <lineage>
        <taxon>Bacteria</taxon>
        <taxon>Bacillati</taxon>
        <taxon>Actinomycetota</taxon>
        <taxon>Actinomycetes</taxon>
        <taxon>Mycobacteriales</taxon>
        <taxon>Mycobacteriaceae</taxon>
        <taxon>Mycobacterium</taxon>
        <taxon>Mycobacterium avium complex (MAC)</taxon>
    </lineage>
</organism>
<gene>
    <name evidence="2" type="ORF">MCOL_V200400</name>
</gene>
<dbReference type="AlphaFoldDB" id="J4TL73"/>
<dbReference type="Gene3D" id="1.20.120.450">
    <property type="entry name" value="dinb family like domain"/>
    <property type="match status" value="1"/>
</dbReference>
<dbReference type="GO" id="GO:0046872">
    <property type="term" value="F:metal ion binding"/>
    <property type="evidence" value="ECO:0007669"/>
    <property type="project" value="InterPro"/>
</dbReference>
<reference evidence="2 3" key="1">
    <citation type="journal article" date="2011" name="J. Bacteriol.">
        <title>Genome sequence of the Mycobacterium colombiense type strain, CECT 3035.</title>
        <authorList>
            <person name="Gonzalez-Perez M."/>
            <person name="Murcia M.I."/>
            <person name="Landsman D."/>
            <person name="Jordan I.K."/>
            <person name="Marino-Ramirez L."/>
        </authorList>
    </citation>
    <scope>NUCLEOTIDE SEQUENCE [LARGE SCALE GENOMIC DNA]</scope>
    <source>
        <strain evidence="2 3">CECT 3035</strain>
    </source>
</reference>
<accession>J4TL73</accession>
<dbReference type="InterPro" id="IPR017520">
    <property type="entry name" value="CHP03086"/>
</dbReference>
<evidence type="ECO:0000313" key="2">
    <source>
        <dbReference type="EMBL" id="EJO90643.1"/>
    </source>
</evidence>
<name>J4TL73_9MYCO</name>
<dbReference type="SUPFAM" id="SSF109854">
    <property type="entry name" value="DinB/YfiT-like putative metalloenzymes"/>
    <property type="match status" value="1"/>
</dbReference>
<dbReference type="InterPro" id="IPR034660">
    <property type="entry name" value="DinB/YfiT-like"/>
</dbReference>
<evidence type="ECO:0000259" key="1">
    <source>
        <dbReference type="Pfam" id="PF11716"/>
    </source>
</evidence>
<feature type="domain" description="Mycothiol-dependent maleylpyruvate isomerase metal-binding" evidence="1">
    <location>
        <begin position="57"/>
        <end position="171"/>
    </location>
</feature>